<evidence type="ECO:0000313" key="2">
    <source>
        <dbReference type="Proteomes" id="UP000294937"/>
    </source>
</evidence>
<protein>
    <submittedName>
        <fullName evidence="1">Uncharacterized protein</fullName>
    </submittedName>
</protein>
<proteinExistence type="predicted"/>
<dbReference type="Proteomes" id="UP000294937">
    <property type="component" value="Unassembled WGS sequence"/>
</dbReference>
<comment type="caution">
    <text evidence="1">The sequence shown here is derived from an EMBL/GenBank/DDBJ whole genome shotgun (WGS) entry which is preliminary data.</text>
</comment>
<accession>A0A4R3L9Q1</accession>
<evidence type="ECO:0000313" key="1">
    <source>
        <dbReference type="EMBL" id="TCS95860.1"/>
    </source>
</evidence>
<sequence>MNPYLMKNHWLKKMQSLSLLVCWMGIMGTTNVVVALQNGTDGEGKFNISPFVRDFQGEGYREVGFNQNRFRS</sequence>
<organism evidence="1 2">
    <name type="scientific">Hazenella coriacea</name>
    <dbReference type="NCBI Taxonomy" id="1179467"/>
    <lineage>
        <taxon>Bacteria</taxon>
        <taxon>Bacillati</taxon>
        <taxon>Bacillota</taxon>
        <taxon>Bacilli</taxon>
        <taxon>Bacillales</taxon>
        <taxon>Thermoactinomycetaceae</taxon>
        <taxon>Hazenella</taxon>
    </lineage>
</organism>
<reference evidence="1 2" key="1">
    <citation type="submission" date="2019-03" db="EMBL/GenBank/DDBJ databases">
        <title>Genomic Encyclopedia of Type Strains, Phase IV (KMG-IV): sequencing the most valuable type-strain genomes for metagenomic binning, comparative biology and taxonomic classification.</title>
        <authorList>
            <person name="Goeker M."/>
        </authorList>
    </citation>
    <scope>NUCLEOTIDE SEQUENCE [LARGE SCALE GENOMIC DNA]</scope>
    <source>
        <strain evidence="1 2">DSM 45707</strain>
    </source>
</reference>
<dbReference type="EMBL" id="SMAG01000002">
    <property type="protein sequence ID" value="TCS95860.1"/>
    <property type="molecule type" value="Genomic_DNA"/>
</dbReference>
<name>A0A4R3L9Q1_9BACL</name>
<keyword evidence="2" id="KW-1185">Reference proteome</keyword>
<dbReference type="AlphaFoldDB" id="A0A4R3L9Q1"/>
<gene>
    <name evidence="1" type="ORF">EDD58_102442</name>
</gene>